<dbReference type="STRING" id="37001.A0A1A9WEK2"/>
<dbReference type="EnsemblMetazoa" id="GBRI016773-RA">
    <property type="protein sequence ID" value="GBRI016773-PA"/>
    <property type="gene ID" value="GBRI016773"/>
</dbReference>
<name>A0A1A9WEK2_9MUSC</name>
<feature type="compositionally biased region" description="Polar residues" evidence="2">
    <location>
        <begin position="109"/>
        <end position="128"/>
    </location>
</feature>
<proteinExistence type="predicted"/>
<accession>A0A1A9WEK2</accession>
<feature type="compositionally biased region" description="Low complexity" evidence="2">
    <location>
        <begin position="705"/>
        <end position="722"/>
    </location>
</feature>
<organism evidence="3 4">
    <name type="scientific">Glossina brevipalpis</name>
    <dbReference type="NCBI Taxonomy" id="37001"/>
    <lineage>
        <taxon>Eukaryota</taxon>
        <taxon>Metazoa</taxon>
        <taxon>Ecdysozoa</taxon>
        <taxon>Arthropoda</taxon>
        <taxon>Hexapoda</taxon>
        <taxon>Insecta</taxon>
        <taxon>Pterygota</taxon>
        <taxon>Neoptera</taxon>
        <taxon>Endopterygota</taxon>
        <taxon>Diptera</taxon>
        <taxon>Brachycera</taxon>
        <taxon>Muscomorpha</taxon>
        <taxon>Hippoboscoidea</taxon>
        <taxon>Glossinidae</taxon>
        <taxon>Glossina</taxon>
    </lineage>
</organism>
<feature type="compositionally biased region" description="Basic residues" evidence="2">
    <location>
        <begin position="412"/>
        <end position="429"/>
    </location>
</feature>
<evidence type="ECO:0000313" key="4">
    <source>
        <dbReference type="Proteomes" id="UP000091820"/>
    </source>
</evidence>
<sequence>MKCSTKNNSNIKTNKNIANKDKSKLKGVTAKSLLTNAANMKITKAIANSKQNRKNLHKAIINGAEIFAANEANEASATTATTTTTTTTESSSKSIGKRKELQEKDIEGQKTSFHNEQSPYPTKMLISNDSEPMTIAGCLLGRKEIEYRQEQRSPLPMQTVNSPQSLSTTTTSLLNEQIGPGRVHHFHNHHNHHQHHNQQQQQQQQQQQASESRFAANLNLSLLAGKSATLLSVVNETSNQTVLRTTTITNTTNEADSQQQQQHMKNFQLNKNEKDTVTNVNFDTAKSTNATAADKLQDSCNGGDVVETATAAIIHRHQQTTDKVNNKCNIESNNNQINRNDHNNSSVKSVINATAAIISENYQEKIENCEEFEKNLNNELQQQQQQQQPVNYRGVNNTVIITNYNHNAQQQSHHHHHHHQPHHHHHHHQQQQQQQHPENSFSVQTVEYDSQTSNILNSTSDPNLNLAVIGIPTPQSSNQTGQQHTVTSPQQQIQEHAHHYVHQPSTDQWLNVYNNCAYDLSLNHTQSVNDLTSQLLTSTLTQLHQHSHHHPHHTHHQNLTYYPAHLINPGAAITAATTLANASTYTLHDDTMRSNTTLYSTSYAPTGHEHLHQHTQLVGTTANTAHTPTNIDEVIQDTLKGECLDDHHSAVSYLTNLNSVVDAQTLKDTYHNTNLGHELSTLTAVAPGHLQSSNHLQTIHHLQQNNSVSSGANSPSPSSALSQTGDVATLQSFTQLTNANASSHRDIYGLLTTDQNSMSYFPSPPSPVLSQGKCLFESCNVLGLFLH</sequence>
<evidence type="ECO:0000313" key="3">
    <source>
        <dbReference type="EnsemblMetazoa" id="GBRI016773-PA"/>
    </source>
</evidence>
<feature type="compositionally biased region" description="Basic and acidic residues" evidence="2">
    <location>
        <begin position="97"/>
        <end position="108"/>
    </location>
</feature>
<feature type="region of interest" description="Disordered" evidence="2">
    <location>
        <begin position="705"/>
        <end position="724"/>
    </location>
</feature>
<keyword evidence="1" id="KW-0175">Coiled coil</keyword>
<dbReference type="VEuPathDB" id="VectorBase:GBRI016773"/>
<reference evidence="4" key="1">
    <citation type="submission" date="2014-03" db="EMBL/GenBank/DDBJ databases">
        <authorList>
            <person name="Aksoy S."/>
            <person name="Warren W."/>
            <person name="Wilson R.K."/>
        </authorList>
    </citation>
    <scope>NUCLEOTIDE SEQUENCE [LARGE SCALE GENOMIC DNA]</scope>
    <source>
        <strain evidence="4">IAEA</strain>
    </source>
</reference>
<feature type="region of interest" description="Disordered" evidence="2">
    <location>
        <begin position="74"/>
        <end position="128"/>
    </location>
</feature>
<feature type="compositionally biased region" description="Polar residues" evidence="2">
    <location>
        <begin position="473"/>
        <end position="487"/>
    </location>
</feature>
<dbReference type="AlphaFoldDB" id="A0A1A9WEK2"/>
<evidence type="ECO:0000256" key="1">
    <source>
        <dbReference type="SAM" id="Coils"/>
    </source>
</evidence>
<feature type="compositionally biased region" description="Low complexity" evidence="2">
    <location>
        <begin position="74"/>
        <end position="92"/>
    </location>
</feature>
<feature type="region of interest" description="Disordered" evidence="2">
    <location>
        <begin position="466"/>
        <end position="487"/>
    </location>
</feature>
<reference evidence="3" key="2">
    <citation type="submission" date="2020-05" db="UniProtKB">
        <authorList>
            <consortium name="EnsemblMetazoa"/>
        </authorList>
    </citation>
    <scope>IDENTIFICATION</scope>
    <source>
        <strain evidence="3">IAEA</strain>
    </source>
</reference>
<keyword evidence="4" id="KW-1185">Reference proteome</keyword>
<feature type="compositionally biased region" description="Basic residues" evidence="2">
    <location>
        <begin position="182"/>
        <end position="196"/>
    </location>
</feature>
<feature type="region of interest" description="Disordered" evidence="2">
    <location>
        <begin position="408"/>
        <end position="440"/>
    </location>
</feature>
<dbReference type="Proteomes" id="UP000091820">
    <property type="component" value="Unassembled WGS sequence"/>
</dbReference>
<feature type="coiled-coil region" evidence="1">
    <location>
        <begin position="355"/>
        <end position="386"/>
    </location>
</feature>
<protein>
    <submittedName>
        <fullName evidence="3">Uncharacterized protein</fullName>
    </submittedName>
</protein>
<feature type="region of interest" description="Disordered" evidence="2">
    <location>
        <begin position="181"/>
        <end position="212"/>
    </location>
</feature>
<feature type="compositionally biased region" description="Low complexity" evidence="2">
    <location>
        <begin position="197"/>
        <end position="208"/>
    </location>
</feature>
<evidence type="ECO:0000256" key="2">
    <source>
        <dbReference type="SAM" id="MobiDB-lite"/>
    </source>
</evidence>